<organism evidence="2 3">
    <name type="scientific">Pectobacterium parmentieri</name>
    <dbReference type="NCBI Taxonomy" id="1905730"/>
    <lineage>
        <taxon>Bacteria</taxon>
        <taxon>Pseudomonadati</taxon>
        <taxon>Pseudomonadota</taxon>
        <taxon>Gammaproteobacteria</taxon>
        <taxon>Enterobacterales</taxon>
        <taxon>Pectobacteriaceae</taxon>
        <taxon>Pectobacterium</taxon>
    </lineage>
</organism>
<name>A0A8B3F785_PECPM</name>
<dbReference type="AlphaFoldDB" id="A0A8B3F785"/>
<dbReference type="InterPro" id="IPR001584">
    <property type="entry name" value="Integrase_cat-core"/>
</dbReference>
<comment type="caution">
    <text evidence="2">The sequence shown here is derived from an EMBL/GenBank/DDBJ whole genome shotgun (WGS) entry which is preliminary data.</text>
</comment>
<dbReference type="GO" id="GO:0015074">
    <property type="term" value="P:DNA integration"/>
    <property type="evidence" value="ECO:0007669"/>
    <property type="project" value="InterPro"/>
</dbReference>
<dbReference type="Pfam" id="PF13333">
    <property type="entry name" value="rve_2"/>
    <property type="match status" value="1"/>
</dbReference>
<dbReference type="EMBL" id="PSZG01000001">
    <property type="protein sequence ID" value="RKO76415.1"/>
    <property type="molecule type" value="Genomic_DNA"/>
</dbReference>
<feature type="domain" description="Integrase catalytic" evidence="1">
    <location>
        <begin position="2"/>
        <end position="26"/>
    </location>
</feature>
<reference evidence="2 3" key="1">
    <citation type="journal article" date="2018" name="BMC Genomics">
        <title>High genomic variability in the plant pathogenic bacterium Pectobacterium parmentieri deciphered from de novo assembled complete genomes.</title>
        <authorList>
            <person name="Zoledowska S."/>
            <person name="Motyka-Pomagruk A."/>
            <person name="Sledz W."/>
            <person name="Mengoni A."/>
            <person name="Lojkowska E."/>
        </authorList>
    </citation>
    <scope>NUCLEOTIDE SEQUENCE [LARGE SCALE GENOMIC DNA]</scope>
    <source>
        <strain evidence="2 3">IFB5626</strain>
    </source>
</reference>
<dbReference type="Proteomes" id="UP000269665">
    <property type="component" value="Unassembled WGS sequence"/>
</dbReference>
<evidence type="ECO:0000313" key="2">
    <source>
        <dbReference type="EMBL" id="RKO76415.1"/>
    </source>
</evidence>
<accession>A0A8B3F785</accession>
<protein>
    <recommendedName>
        <fullName evidence="1">Integrase catalytic domain-containing protein</fullName>
    </recommendedName>
</protein>
<gene>
    <name evidence="2" type="ORF">C5E00_06230</name>
</gene>
<sequence>MESFFHSLKMECIYGEHIVSREEMKARG</sequence>
<evidence type="ECO:0000259" key="1">
    <source>
        <dbReference type="Pfam" id="PF13333"/>
    </source>
</evidence>
<proteinExistence type="predicted"/>
<evidence type="ECO:0000313" key="3">
    <source>
        <dbReference type="Proteomes" id="UP000269665"/>
    </source>
</evidence>